<evidence type="ECO:0000313" key="2">
    <source>
        <dbReference type="Proteomes" id="UP000027309"/>
    </source>
</evidence>
<sequence length="104" mass="12121">MTLREKLSEFDDAIVAVALHAPDDYAEWQLEYFPTQAAIHEDTISDLKELWNEIRSQIKRDLAKADYVGVKLQEMFDAYDKGDKVEGKKIAWELADLYDINKLR</sequence>
<proteinExistence type="predicted"/>
<name>A0A836YM04_ACIBA</name>
<dbReference type="EMBL" id="JMOA01000066">
    <property type="protein sequence ID" value="KCX99738.1"/>
    <property type="molecule type" value="Genomic_DNA"/>
</dbReference>
<dbReference type="AlphaFoldDB" id="A0A836YM04"/>
<reference evidence="1 2" key="1">
    <citation type="submission" date="2014-04" db="EMBL/GenBank/DDBJ databases">
        <title>Comparative genomics and transcriptomics to identify genetic mechanisms underlying the emergence of carbapenem resistant Acinetobacter baumannii (CRAb).</title>
        <authorList>
            <person name="Harris A.D."/>
            <person name="Johnson K.J."/>
            <person name="George J."/>
            <person name="Nadendla S."/>
            <person name="Daugherty S.C."/>
            <person name="Parankush S."/>
            <person name="Sadzewicz L."/>
            <person name="Tallon L."/>
            <person name="Sengamalay N."/>
            <person name="Hazen T.H."/>
            <person name="Rasko D.A."/>
        </authorList>
    </citation>
    <scope>NUCLEOTIDE SEQUENCE [LARGE SCALE GENOMIC DNA]</scope>
    <source>
        <strain evidence="1 2">1499986</strain>
    </source>
</reference>
<organism evidence="1 2">
    <name type="scientific">Acinetobacter baumannii 1499986</name>
    <dbReference type="NCBI Taxonomy" id="1310673"/>
    <lineage>
        <taxon>Bacteria</taxon>
        <taxon>Pseudomonadati</taxon>
        <taxon>Pseudomonadota</taxon>
        <taxon>Gammaproteobacteria</taxon>
        <taxon>Moraxellales</taxon>
        <taxon>Moraxellaceae</taxon>
        <taxon>Acinetobacter</taxon>
        <taxon>Acinetobacter calcoaceticus/baumannii complex</taxon>
    </lineage>
</organism>
<dbReference type="RefSeq" id="WP_050436648.1">
    <property type="nucleotide sequence ID" value="NZ_JMOA01000066.1"/>
</dbReference>
<gene>
    <name evidence="1" type="ORF">J572_3558</name>
</gene>
<evidence type="ECO:0000313" key="1">
    <source>
        <dbReference type="EMBL" id="KCX99738.1"/>
    </source>
</evidence>
<comment type="caution">
    <text evidence="1">The sequence shown here is derived from an EMBL/GenBank/DDBJ whole genome shotgun (WGS) entry which is preliminary data.</text>
</comment>
<protein>
    <submittedName>
        <fullName evidence="1">Uncharacterized protein</fullName>
    </submittedName>
</protein>
<accession>A0A836YM04</accession>
<dbReference type="Proteomes" id="UP000027309">
    <property type="component" value="Unassembled WGS sequence"/>
</dbReference>